<keyword evidence="3" id="KW-1185">Reference proteome</keyword>
<sequence length="216" mass="23638">MAWPTNSLEIKHRVFALLCVLTSSPFEHPSVKCRVLSSAYLFTPCYAASNGELETSHSSRKDVEELLQELDISGEERSQLFKSIADAFIQSGQPQSAAIDAIALALCSSTLFDFDPLFKLDAVVSAKDREALSLLQVFLNSDLAELHSSLESHLAILEKYEFASILQIELSEVEKWAIDANIKGLLHQYMFPSVMQSTLVTTGSALLGSAATYCAA</sequence>
<name>A0A9P7JY05_9AGAM</name>
<keyword evidence="1" id="KW-0732">Signal</keyword>
<accession>A0A9P7JY05</accession>
<evidence type="ECO:0000256" key="1">
    <source>
        <dbReference type="SAM" id="SignalP"/>
    </source>
</evidence>
<feature type="signal peptide" evidence="1">
    <location>
        <begin position="1"/>
        <end position="16"/>
    </location>
</feature>
<proteinExistence type="predicted"/>
<evidence type="ECO:0000313" key="3">
    <source>
        <dbReference type="Proteomes" id="UP000823399"/>
    </source>
</evidence>
<protein>
    <submittedName>
        <fullName evidence="2">Uncharacterized protein</fullName>
    </submittedName>
</protein>
<gene>
    <name evidence="2" type="ORF">F5147DRAFT_650108</name>
</gene>
<evidence type="ECO:0000313" key="2">
    <source>
        <dbReference type="EMBL" id="KAG2114330.1"/>
    </source>
</evidence>
<feature type="chain" id="PRO_5040309719" evidence="1">
    <location>
        <begin position="17"/>
        <end position="216"/>
    </location>
</feature>
<organism evidence="2 3">
    <name type="scientific">Suillus discolor</name>
    <dbReference type="NCBI Taxonomy" id="1912936"/>
    <lineage>
        <taxon>Eukaryota</taxon>
        <taxon>Fungi</taxon>
        <taxon>Dikarya</taxon>
        <taxon>Basidiomycota</taxon>
        <taxon>Agaricomycotina</taxon>
        <taxon>Agaricomycetes</taxon>
        <taxon>Agaricomycetidae</taxon>
        <taxon>Boletales</taxon>
        <taxon>Suillineae</taxon>
        <taxon>Suillaceae</taxon>
        <taxon>Suillus</taxon>
    </lineage>
</organism>
<dbReference type="OrthoDB" id="2687008at2759"/>
<dbReference type="AlphaFoldDB" id="A0A9P7JY05"/>
<dbReference type="EMBL" id="JABBWM010000010">
    <property type="protein sequence ID" value="KAG2114330.1"/>
    <property type="molecule type" value="Genomic_DNA"/>
</dbReference>
<comment type="caution">
    <text evidence="2">The sequence shown here is derived from an EMBL/GenBank/DDBJ whole genome shotgun (WGS) entry which is preliminary data.</text>
</comment>
<dbReference type="RefSeq" id="XP_041296443.1">
    <property type="nucleotide sequence ID" value="XM_041433417.1"/>
</dbReference>
<reference evidence="2" key="1">
    <citation type="journal article" date="2020" name="New Phytol.">
        <title>Comparative genomics reveals dynamic genome evolution in host specialist ectomycorrhizal fungi.</title>
        <authorList>
            <person name="Lofgren L.A."/>
            <person name="Nguyen N.H."/>
            <person name="Vilgalys R."/>
            <person name="Ruytinx J."/>
            <person name="Liao H.L."/>
            <person name="Branco S."/>
            <person name="Kuo A."/>
            <person name="LaButti K."/>
            <person name="Lipzen A."/>
            <person name="Andreopoulos W."/>
            <person name="Pangilinan J."/>
            <person name="Riley R."/>
            <person name="Hundley H."/>
            <person name="Na H."/>
            <person name="Barry K."/>
            <person name="Grigoriev I.V."/>
            <person name="Stajich J.E."/>
            <person name="Kennedy P.G."/>
        </authorList>
    </citation>
    <scope>NUCLEOTIDE SEQUENCE</scope>
    <source>
        <strain evidence="2">FC423</strain>
    </source>
</reference>
<dbReference type="Proteomes" id="UP000823399">
    <property type="component" value="Unassembled WGS sequence"/>
</dbReference>
<dbReference type="GeneID" id="64695676"/>